<dbReference type="AlphaFoldDB" id="A0A4X1T574"/>
<dbReference type="GO" id="GO:0061844">
    <property type="term" value="P:antimicrobial humoral immune response mediated by antimicrobial peptide"/>
    <property type="evidence" value="ECO:0000318"/>
    <property type="project" value="GO_Central"/>
</dbReference>
<feature type="signal peptide" evidence="4">
    <location>
        <begin position="1"/>
        <end position="20"/>
    </location>
</feature>
<keyword evidence="6" id="KW-1185">Reference proteome</keyword>
<name>A0A4X1T574_PIG</name>
<dbReference type="STRING" id="9823.ENSSSCP00000059006"/>
<dbReference type="InterPro" id="IPR039809">
    <property type="entry name" value="Chemokine_b/g/d"/>
</dbReference>
<keyword evidence="2 4" id="KW-0202">Cytokine</keyword>
<dbReference type="SMR" id="A0A4X1T574"/>
<keyword evidence="3" id="KW-1015">Disulfide bond</keyword>
<protein>
    <recommendedName>
        <fullName evidence="4">C-C motif chemokine</fullName>
    </recommendedName>
</protein>
<dbReference type="CDD" id="cd00272">
    <property type="entry name" value="Chemokine_CC"/>
    <property type="match status" value="1"/>
</dbReference>
<comment type="similarity">
    <text evidence="1 4">Belongs to the intercrine beta (chemokine CC) family.</text>
</comment>
<dbReference type="Ensembl" id="ENSSSCT00000057598.2">
    <property type="protein sequence ID" value="ENSSSCP00000059006.2"/>
    <property type="gene ID" value="ENSSSCG00000040940.2"/>
</dbReference>
<dbReference type="SUPFAM" id="SSF54117">
    <property type="entry name" value="Interleukin 8-like chemokines"/>
    <property type="match status" value="1"/>
</dbReference>
<feature type="chain" id="PRO_5043057141" description="C-C motif chemokine" evidence="4">
    <location>
        <begin position="21"/>
        <end position="120"/>
    </location>
</feature>
<comment type="subcellular location">
    <subcellularLocation>
        <location evidence="4">Secreted</location>
    </subcellularLocation>
</comment>
<dbReference type="GO" id="GO:0006954">
    <property type="term" value="P:inflammatory response"/>
    <property type="evidence" value="ECO:0000318"/>
    <property type="project" value="GO_Central"/>
</dbReference>
<dbReference type="GO" id="GO:0005615">
    <property type="term" value="C:extracellular space"/>
    <property type="evidence" value="ECO:0000318"/>
    <property type="project" value="GO_Central"/>
</dbReference>
<evidence type="ECO:0000256" key="1">
    <source>
        <dbReference type="ARBA" id="ARBA00010868"/>
    </source>
</evidence>
<organism evidence="5 6">
    <name type="scientific">Sus scrofa</name>
    <name type="common">Pig</name>
    <dbReference type="NCBI Taxonomy" id="9823"/>
    <lineage>
        <taxon>Eukaryota</taxon>
        <taxon>Metazoa</taxon>
        <taxon>Chordata</taxon>
        <taxon>Craniata</taxon>
        <taxon>Vertebrata</taxon>
        <taxon>Euteleostomi</taxon>
        <taxon>Mammalia</taxon>
        <taxon>Eutheria</taxon>
        <taxon>Laurasiatheria</taxon>
        <taxon>Artiodactyla</taxon>
        <taxon>Suina</taxon>
        <taxon>Suidae</taxon>
        <taxon>Sus</taxon>
    </lineage>
</organism>
<accession>A0A4X1T574</accession>
<dbReference type="GO" id="GO:0030335">
    <property type="term" value="P:positive regulation of cell migration"/>
    <property type="evidence" value="ECO:0000318"/>
    <property type="project" value="GO_Central"/>
</dbReference>
<dbReference type="ExpressionAtlas" id="A0A4X1T574">
    <property type="expression patterns" value="baseline and differential"/>
</dbReference>
<dbReference type="InterPro" id="IPR000827">
    <property type="entry name" value="Chemokine_CC_CS"/>
</dbReference>
<dbReference type="PROSITE" id="PS00472">
    <property type="entry name" value="SMALL_CYTOKINES_CC"/>
    <property type="match status" value="1"/>
</dbReference>
<dbReference type="GeneTree" id="ENSGT01100000263482"/>
<dbReference type="InterPro" id="IPR001811">
    <property type="entry name" value="Chemokine_IL8-like_dom"/>
</dbReference>
<dbReference type="Gene3D" id="2.40.50.40">
    <property type="match status" value="1"/>
</dbReference>
<evidence type="ECO:0000313" key="5">
    <source>
        <dbReference type="Ensembl" id="ENSSSCP00000059006.2"/>
    </source>
</evidence>
<dbReference type="GO" id="GO:0042056">
    <property type="term" value="F:chemoattractant activity"/>
    <property type="evidence" value="ECO:0007669"/>
    <property type="project" value="Ensembl"/>
</dbReference>
<dbReference type="PANTHER" id="PTHR12015">
    <property type="entry name" value="SMALL INDUCIBLE CYTOKINE A"/>
    <property type="match status" value="1"/>
</dbReference>
<sequence>MKVSVASLFLLILILATTSALRGQERIPDWVNPPPTCCLTYHEKVLPRKLVVGYKKAFNCHLPAIIFITKRNREICTNPDDKWVQKYIKDPKLSLQPSRVSAVDILRSEKGPPQLFNSPR</sequence>
<dbReference type="Pfam" id="PF00048">
    <property type="entry name" value="IL8"/>
    <property type="match status" value="1"/>
</dbReference>
<keyword evidence="4" id="KW-0145">Chemotaxis</keyword>
<dbReference type="InterPro" id="IPR036048">
    <property type="entry name" value="Interleukin_8-like_sf"/>
</dbReference>
<proteinExistence type="inferred from homology"/>
<evidence type="ECO:0000256" key="3">
    <source>
        <dbReference type="ARBA" id="ARBA00023157"/>
    </source>
</evidence>
<dbReference type="SMART" id="SM00199">
    <property type="entry name" value="SCY"/>
    <property type="match status" value="1"/>
</dbReference>
<dbReference type="GO" id="GO:0070098">
    <property type="term" value="P:chemokine-mediated signaling pathway"/>
    <property type="evidence" value="ECO:0000318"/>
    <property type="project" value="GO_Central"/>
</dbReference>
<dbReference type="PANTHER" id="PTHR12015:SF21">
    <property type="entry name" value="C-C MOTIF CHEMOKINE 16"/>
    <property type="match status" value="1"/>
</dbReference>
<accession>A0A287BRD6</accession>
<keyword evidence="4" id="KW-0964">Secreted</keyword>
<dbReference type="GO" id="GO:0048020">
    <property type="term" value="F:CCR chemokine receptor binding"/>
    <property type="evidence" value="ECO:0000318"/>
    <property type="project" value="GO_Central"/>
</dbReference>
<reference evidence="5" key="2">
    <citation type="journal article" date="2020" name="Gigascience">
        <title>An improved pig reference genome sequence to enable pig genetics and genomics research.</title>
        <authorList>
            <person name="Warr A."/>
            <person name="Affara N."/>
            <person name="Aken B."/>
            <person name="Beiki H."/>
            <person name="Bickhart D.M."/>
            <person name="Billis K."/>
            <person name="Chow W."/>
            <person name="Eory L."/>
            <person name="Finlayson H.A."/>
            <person name="Flicek P."/>
            <person name="Giron C.G."/>
            <person name="Griffin D.K."/>
            <person name="Hall R."/>
            <person name="Hannum G."/>
            <person name="Hourlier T."/>
            <person name="Howe K."/>
            <person name="Hume D.A."/>
            <person name="Izuogu O."/>
            <person name="Kim K."/>
            <person name="Koren S."/>
            <person name="Liu H."/>
            <person name="Manchanda N."/>
            <person name="Martin F.J."/>
            <person name="Nonneman D.J."/>
            <person name="O'Connor R.E."/>
            <person name="Phillippy A.M."/>
            <person name="Rohrer G.A."/>
            <person name="Rosen B.D."/>
            <person name="Rund L.A."/>
            <person name="Sargent C.A."/>
            <person name="Schook L.B."/>
            <person name="Schroeder S.G."/>
            <person name="Schwartz A.S."/>
            <person name="Skinner B.M."/>
            <person name="Talbot R."/>
            <person name="Tseng E."/>
            <person name="Tuggle C.K."/>
            <person name="Watson M."/>
            <person name="Smith T.P.L."/>
            <person name="Archibald A.L."/>
        </authorList>
    </citation>
    <scope>NUCLEOTIDE SEQUENCE [LARGE SCALE GENOMIC DNA]</scope>
    <source>
        <strain evidence="5">Duroc</strain>
    </source>
</reference>
<dbReference type="FunFam" id="2.40.50.40:FF:000034">
    <property type="entry name" value="C-C motif chemokine"/>
    <property type="match status" value="1"/>
</dbReference>
<reference evidence="5" key="4">
    <citation type="submission" date="2025-09" db="UniProtKB">
        <authorList>
            <consortium name="Ensembl"/>
        </authorList>
    </citation>
    <scope>IDENTIFICATION</scope>
</reference>
<evidence type="ECO:0000256" key="2">
    <source>
        <dbReference type="ARBA" id="ARBA00022514"/>
    </source>
</evidence>
<dbReference type="PaxDb" id="9823-ENSSSCP00000018759"/>
<evidence type="ECO:0000256" key="4">
    <source>
        <dbReference type="RuleBase" id="RU361150"/>
    </source>
</evidence>
<dbReference type="GO" id="GO:0048245">
    <property type="term" value="P:eosinophil chemotaxis"/>
    <property type="evidence" value="ECO:0000318"/>
    <property type="project" value="GO_Central"/>
</dbReference>
<dbReference type="GO" id="GO:0008009">
    <property type="term" value="F:chemokine activity"/>
    <property type="evidence" value="ECO:0000318"/>
    <property type="project" value="GO_Central"/>
</dbReference>
<dbReference type="Proteomes" id="UP000008227">
    <property type="component" value="Chromosome 12"/>
</dbReference>
<gene>
    <name evidence="5" type="primary">CCL16</name>
</gene>
<keyword evidence="4" id="KW-0732">Signal</keyword>
<evidence type="ECO:0000313" key="6">
    <source>
        <dbReference type="Proteomes" id="UP000008227"/>
    </source>
</evidence>
<reference evidence="5" key="3">
    <citation type="submission" date="2025-08" db="UniProtKB">
        <authorList>
            <consortium name="Ensembl"/>
        </authorList>
    </citation>
    <scope>IDENTIFICATION</scope>
</reference>
<reference evidence="6" key="1">
    <citation type="submission" date="2009-11" db="EMBL/GenBank/DDBJ databases">
        <authorList>
            <consortium name="Porcine genome sequencing project"/>
        </authorList>
    </citation>
    <scope>NUCLEOTIDE SEQUENCE [LARGE SCALE GENOMIC DNA]</scope>
    <source>
        <strain evidence="6">Duroc</strain>
    </source>
</reference>